<organism evidence="2">
    <name type="scientific">Oryza barthii</name>
    <dbReference type="NCBI Taxonomy" id="65489"/>
    <lineage>
        <taxon>Eukaryota</taxon>
        <taxon>Viridiplantae</taxon>
        <taxon>Streptophyta</taxon>
        <taxon>Embryophyta</taxon>
        <taxon>Tracheophyta</taxon>
        <taxon>Spermatophyta</taxon>
        <taxon>Magnoliopsida</taxon>
        <taxon>Liliopsida</taxon>
        <taxon>Poales</taxon>
        <taxon>Poaceae</taxon>
        <taxon>BOP clade</taxon>
        <taxon>Oryzoideae</taxon>
        <taxon>Oryzeae</taxon>
        <taxon>Oryzinae</taxon>
        <taxon>Oryza</taxon>
    </lineage>
</organism>
<proteinExistence type="predicted"/>
<feature type="region of interest" description="Disordered" evidence="1">
    <location>
        <begin position="60"/>
        <end position="85"/>
    </location>
</feature>
<feature type="compositionally biased region" description="Low complexity" evidence="1">
    <location>
        <begin position="72"/>
        <end position="85"/>
    </location>
</feature>
<keyword evidence="3" id="KW-1185">Reference proteome</keyword>
<dbReference type="Proteomes" id="UP000026960">
    <property type="component" value="Chromosome 11"/>
</dbReference>
<dbReference type="PaxDb" id="65489-OBART11G22240.1"/>
<dbReference type="Gramene" id="OBART11G22240.1">
    <property type="protein sequence ID" value="OBART11G22240.1"/>
    <property type="gene ID" value="OBART11G22240"/>
</dbReference>
<reference evidence="2" key="1">
    <citation type="journal article" date="2009" name="Rice">
        <title>De Novo Next Generation Sequencing of Plant Genomes.</title>
        <authorList>
            <person name="Rounsley S."/>
            <person name="Marri P.R."/>
            <person name="Yu Y."/>
            <person name="He R."/>
            <person name="Sisneros N."/>
            <person name="Goicoechea J.L."/>
            <person name="Lee S.J."/>
            <person name="Angelova A."/>
            <person name="Kudrna D."/>
            <person name="Luo M."/>
            <person name="Affourtit J."/>
            <person name="Desany B."/>
            <person name="Knight J."/>
            <person name="Niazi F."/>
            <person name="Egholm M."/>
            <person name="Wing R.A."/>
        </authorList>
    </citation>
    <scope>NUCLEOTIDE SEQUENCE [LARGE SCALE GENOMIC DNA]</scope>
    <source>
        <strain evidence="2">cv. IRGC 105608</strain>
    </source>
</reference>
<sequence length="103" mass="10560">MLKSYCSVAHKRKKNESGSCMIVTFVGRWGRGGVGLGAVEEVGAEALGGKVAPRVEDAPRSTRCCPAASSETKTTASPASSGSSAMTACSANMIQQSYLLSVS</sequence>
<reference evidence="2" key="2">
    <citation type="submission" date="2015-03" db="UniProtKB">
        <authorList>
            <consortium name="EnsemblPlants"/>
        </authorList>
    </citation>
    <scope>IDENTIFICATION</scope>
</reference>
<protein>
    <submittedName>
        <fullName evidence="2">Uncharacterized protein</fullName>
    </submittedName>
</protein>
<dbReference type="AlphaFoldDB" id="A0A0D3HPR9"/>
<accession>A0A0D3HPR9</accession>
<dbReference type="EnsemblPlants" id="OBART11G22240.1">
    <property type="protein sequence ID" value="OBART11G22240.1"/>
    <property type="gene ID" value="OBART11G22240"/>
</dbReference>
<name>A0A0D3HPR9_9ORYZ</name>
<dbReference type="HOGENOM" id="CLU_2267859_0_0_1"/>
<evidence type="ECO:0000256" key="1">
    <source>
        <dbReference type="SAM" id="MobiDB-lite"/>
    </source>
</evidence>
<evidence type="ECO:0000313" key="3">
    <source>
        <dbReference type="Proteomes" id="UP000026960"/>
    </source>
</evidence>
<evidence type="ECO:0000313" key="2">
    <source>
        <dbReference type="EnsemblPlants" id="OBART11G22240.1"/>
    </source>
</evidence>